<feature type="region of interest" description="Disordered" evidence="1">
    <location>
        <begin position="109"/>
        <end position="181"/>
    </location>
</feature>
<proteinExistence type="predicted"/>
<reference evidence="3 4" key="1">
    <citation type="submission" date="2014-07" db="EMBL/GenBank/DDBJ databases">
        <title>Draft genome of Clostridium celerecrescens 152B isolated from sediments associated with methane hydrate from Krishna Godavari basin.</title>
        <authorList>
            <person name="Honkalas V.S."/>
            <person name="Dabir A.P."/>
            <person name="Arora P."/>
            <person name="Dhakephalkar P.K."/>
        </authorList>
    </citation>
    <scope>NUCLEOTIDE SEQUENCE [LARGE SCALE GENOMIC DNA]</scope>
    <source>
        <strain evidence="3 4">152B</strain>
    </source>
</reference>
<evidence type="ECO:0000313" key="4">
    <source>
        <dbReference type="Proteomes" id="UP000028525"/>
    </source>
</evidence>
<accession>A0A084JQH2</accession>
<evidence type="ECO:0000256" key="2">
    <source>
        <dbReference type="SAM" id="Phobius"/>
    </source>
</evidence>
<evidence type="ECO:0000313" key="3">
    <source>
        <dbReference type="EMBL" id="KEZ91206.1"/>
    </source>
</evidence>
<dbReference type="STRING" id="29354.IO98_03920"/>
<dbReference type="AlphaFoldDB" id="A0A084JQH2"/>
<keyword evidence="2" id="KW-0472">Membrane</keyword>
<feature type="transmembrane region" description="Helical" evidence="2">
    <location>
        <begin position="259"/>
        <end position="282"/>
    </location>
</feature>
<comment type="caution">
    <text evidence="3">The sequence shown here is derived from an EMBL/GenBank/DDBJ whole genome shotgun (WGS) entry which is preliminary data.</text>
</comment>
<keyword evidence="2" id="KW-0812">Transmembrane</keyword>
<feature type="transmembrane region" description="Helical" evidence="2">
    <location>
        <begin position="493"/>
        <end position="516"/>
    </location>
</feature>
<feature type="compositionally biased region" description="Basic and acidic residues" evidence="1">
    <location>
        <begin position="172"/>
        <end position="181"/>
    </location>
</feature>
<evidence type="ECO:0000256" key="1">
    <source>
        <dbReference type="SAM" id="MobiDB-lite"/>
    </source>
</evidence>
<feature type="compositionally biased region" description="Basic and acidic residues" evidence="1">
    <location>
        <begin position="127"/>
        <end position="148"/>
    </location>
</feature>
<name>A0A084JQH2_9FIRM</name>
<sequence>MESGMKLYKRWIIGGIAFIISAGIAQTAYAGSVNANEQSVISAVSGQFEKDGIIYAVKPEYISSVKNYLAQDDVELTAEQAQSAISEIYANVQTGVESGYLVEIGRTAAPETEPSQAPSEGAAGQKESSKSTKKPEKQKTEESQKEPETAGVQENEGSETKSEGDSGAIQQEIKKEPETEKSSSVISILELVDKAPPQTYEYLNKDTDARMQQLKVRYEIMWDCIAAAAFAIVLVLVVSIHKKLLISHSHRKLRRILKYILTAAIAALSLVLCLIGGAWFGAFQKNAILSKLSDTGYYTFVYNELKKDTSISFSLLNIPNSVMDQSLTYEKVVIAARQQVENDLSKGVYKADTSILIEPLKADIEEYLKGESVTMTKEAQAGLTLLMDRLDGKYTALLKWPFGSWWSQLKDDYTKTAVLIVPISLLLMAAAQGILVFLHHYKYRGFCLGAKGLMLGSFLGFLIFTGSNMVITARWGEVTPPYMNSFFEIYKSGIWKAGAITCGIGVLLAWMVLAAVKAWKEGK</sequence>
<gene>
    <name evidence="3" type="ORF">IO98_03920</name>
</gene>
<protein>
    <submittedName>
        <fullName evidence="3">Uncharacterized protein</fullName>
    </submittedName>
</protein>
<feature type="transmembrane region" description="Helical" evidence="2">
    <location>
        <begin position="453"/>
        <end position="473"/>
    </location>
</feature>
<organism evidence="3 4">
    <name type="scientific">Lacrimispora celerecrescens</name>
    <dbReference type="NCBI Taxonomy" id="29354"/>
    <lineage>
        <taxon>Bacteria</taxon>
        <taxon>Bacillati</taxon>
        <taxon>Bacillota</taxon>
        <taxon>Clostridia</taxon>
        <taxon>Lachnospirales</taxon>
        <taxon>Lachnospiraceae</taxon>
        <taxon>Lacrimispora</taxon>
    </lineage>
</organism>
<dbReference type="Proteomes" id="UP000028525">
    <property type="component" value="Unassembled WGS sequence"/>
</dbReference>
<keyword evidence="4" id="KW-1185">Reference proteome</keyword>
<dbReference type="EMBL" id="JPME01000006">
    <property type="protein sequence ID" value="KEZ91206.1"/>
    <property type="molecule type" value="Genomic_DNA"/>
</dbReference>
<keyword evidence="2" id="KW-1133">Transmembrane helix</keyword>
<feature type="transmembrane region" description="Helical" evidence="2">
    <location>
        <begin position="220"/>
        <end position="238"/>
    </location>
</feature>
<feature type="transmembrane region" description="Helical" evidence="2">
    <location>
        <begin position="417"/>
        <end position="441"/>
    </location>
</feature>